<feature type="compositionally biased region" description="Low complexity" evidence="1">
    <location>
        <begin position="1"/>
        <end position="15"/>
    </location>
</feature>
<feature type="compositionally biased region" description="Low complexity" evidence="1">
    <location>
        <begin position="140"/>
        <end position="154"/>
    </location>
</feature>
<organism evidence="2 3">
    <name type="scientific">Porcisia hertigi</name>
    <dbReference type="NCBI Taxonomy" id="2761500"/>
    <lineage>
        <taxon>Eukaryota</taxon>
        <taxon>Discoba</taxon>
        <taxon>Euglenozoa</taxon>
        <taxon>Kinetoplastea</taxon>
        <taxon>Metakinetoplastina</taxon>
        <taxon>Trypanosomatida</taxon>
        <taxon>Trypanosomatidae</taxon>
        <taxon>Leishmaniinae</taxon>
        <taxon>Porcisia</taxon>
    </lineage>
</organism>
<evidence type="ECO:0000313" key="3">
    <source>
        <dbReference type="Proteomes" id="UP000674318"/>
    </source>
</evidence>
<dbReference type="OrthoDB" id="267186at2759"/>
<dbReference type="RefSeq" id="XP_067760042.1">
    <property type="nucleotide sequence ID" value="XM_067903783.1"/>
</dbReference>
<feature type="region of interest" description="Disordered" evidence="1">
    <location>
        <begin position="95"/>
        <end position="159"/>
    </location>
</feature>
<sequence length="390" mass="43519">MVTATRPARRATPAAEVPSLSHEARDQPTQQQQQQLSATSATAMSPAINHSSRHCDADVARVRAALAEAGYPNPSWGDIERVFEQFALNEDFGADNAAAEKPETLTALSKPHLSRRVVEEDKGGDGQWGEPHYHSDERPTIATPSPAPSPQQQQDGYPAESRSLLQYLEPTLRLQRYIQLRERELEELCLRPPFSSPPHASQKRLESYAVPSRYAPRASLIGQNYVTPHAARDSQMRAAMAARRRRAANIVYDATSDQRFRFFPTTRTPQGIGTLVTATPLHRTSSPSTSGRGALAGSAAATHLANYRNYYHCPRPNLCRTIGGQVSYLDPMGRTLPRKADPMKRGEQMRLLWAKDRFLSQRHRPREAWRTRQITMAYGHGADDGEVHDD</sequence>
<keyword evidence="3" id="KW-1185">Reference proteome</keyword>
<evidence type="ECO:0000313" key="2">
    <source>
        <dbReference type="EMBL" id="KAG5512330.1"/>
    </source>
</evidence>
<dbReference type="Proteomes" id="UP000674318">
    <property type="component" value="Chromosome 1"/>
</dbReference>
<feature type="region of interest" description="Disordered" evidence="1">
    <location>
        <begin position="1"/>
        <end position="53"/>
    </location>
</feature>
<name>A0A836LML6_9TRYP</name>
<reference evidence="2 3" key="1">
    <citation type="submission" date="2021-02" db="EMBL/GenBank/DDBJ databases">
        <title>Porcisia hertigi Genome sequencing and assembly.</title>
        <authorList>
            <person name="Almutairi H."/>
            <person name="Gatherer D."/>
        </authorList>
    </citation>
    <scope>NUCLEOTIDE SEQUENCE [LARGE SCALE GENOMIC DNA]</scope>
    <source>
        <strain evidence="2 3">C119</strain>
    </source>
</reference>
<proteinExistence type="predicted"/>
<protein>
    <submittedName>
        <fullName evidence="2">Uncharacterized protein</fullName>
    </submittedName>
</protein>
<dbReference type="AlphaFoldDB" id="A0A836LML6"/>
<dbReference type="KEGG" id="phet:94293860"/>
<comment type="caution">
    <text evidence="2">The sequence shown here is derived from an EMBL/GenBank/DDBJ whole genome shotgun (WGS) entry which is preliminary data.</text>
</comment>
<gene>
    <name evidence="2" type="ORF">JKF63_07855</name>
</gene>
<accession>A0A836LML6</accession>
<dbReference type="GeneID" id="94293860"/>
<evidence type="ECO:0000256" key="1">
    <source>
        <dbReference type="SAM" id="MobiDB-lite"/>
    </source>
</evidence>
<dbReference type="EMBL" id="JAFJZO010000001">
    <property type="protein sequence ID" value="KAG5512330.1"/>
    <property type="molecule type" value="Genomic_DNA"/>
</dbReference>
<feature type="compositionally biased region" description="Low complexity" evidence="1">
    <location>
        <begin position="27"/>
        <end position="45"/>
    </location>
</feature>